<dbReference type="Proteomes" id="UP000515203">
    <property type="component" value="Unplaced"/>
</dbReference>
<gene>
    <name evidence="4" type="primary">LOC101584522</name>
</gene>
<dbReference type="Pfam" id="PF01454">
    <property type="entry name" value="MAGE"/>
    <property type="match status" value="1"/>
</dbReference>
<dbReference type="PROSITE" id="PS50838">
    <property type="entry name" value="MAGE"/>
    <property type="match status" value="1"/>
</dbReference>
<keyword evidence="1" id="KW-0825">Tumor antigen</keyword>
<evidence type="ECO:0000313" key="3">
    <source>
        <dbReference type="Proteomes" id="UP000515203"/>
    </source>
</evidence>
<keyword evidence="3" id="KW-1185">Reference proteome</keyword>
<dbReference type="PANTHER" id="PTHR11736">
    <property type="entry name" value="MELANOMA-ASSOCIATED ANTIGEN MAGE ANTIGEN"/>
    <property type="match status" value="1"/>
</dbReference>
<dbReference type="RefSeq" id="XP_023562038.1">
    <property type="nucleotide sequence ID" value="XM_023706270.1"/>
</dbReference>
<evidence type="ECO:0000256" key="1">
    <source>
        <dbReference type="ARBA" id="ARBA00084104"/>
    </source>
</evidence>
<dbReference type="GO" id="GO:0000122">
    <property type="term" value="P:negative regulation of transcription by RNA polymerase II"/>
    <property type="evidence" value="ECO:0007669"/>
    <property type="project" value="TreeGrafter"/>
</dbReference>
<dbReference type="FunFam" id="1.10.10.1210:FF:000001">
    <property type="entry name" value="melanoma-associated antigen D1"/>
    <property type="match status" value="1"/>
</dbReference>
<dbReference type="FunFam" id="1.10.10.1200:FF:000007">
    <property type="entry name" value="Melanoma-associated antigen C2"/>
    <property type="match status" value="1"/>
</dbReference>
<dbReference type="Gene3D" id="1.10.10.1210">
    <property type="entry name" value="MAGE homology domain, winged helix WH2 motif"/>
    <property type="match status" value="1"/>
</dbReference>
<sequence>MAMAAAPWSESHEGSSNNEEQSLFSWQTLSTVESLMGYAINSKMADLMTFLFIKYQKKEMTTTAEMLQCIFQGCEEQLPEIFRIVFDCMYLVFGIDVKKVNPSSHCYTLMPALGLSYDGLVPGVQSYPRITILVIVLGIIFFEGNRATEEIIWEVLSGIGVFPGIEHPIYGEPQKFITEDLVNEHYLEYKPVLYTDPPEYELVWGPRALIETTKLDVLEFLAKVKGTTPSAFNEWYEEAVREEEARYQIPDPSEWP</sequence>
<dbReference type="GeneID" id="101584522"/>
<name>A0A6P6DQW5_OCTDE</name>
<dbReference type="GO" id="GO:0005634">
    <property type="term" value="C:nucleus"/>
    <property type="evidence" value="ECO:0007669"/>
    <property type="project" value="TreeGrafter"/>
</dbReference>
<dbReference type="AlphaFoldDB" id="A0A6P6DQW5"/>
<feature type="domain" description="MAGE" evidence="2">
    <location>
        <begin position="40"/>
        <end position="239"/>
    </location>
</feature>
<organism evidence="3 4">
    <name type="scientific">Octodon degus</name>
    <name type="common">Degu</name>
    <name type="synonym">Sciurus degus</name>
    <dbReference type="NCBI Taxonomy" id="10160"/>
    <lineage>
        <taxon>Eukaryota</taxon>
        <taxon>Metazoa</taxon>
        <taxon>Chordata</taxon>
        <taxon>Craniata</taxon>
        <taxon>Vertebrata</taxon>
        <taxon>Euteleostomi</taxon>
        <taxon>Mammalia</taxon>
        <taxon>Eutheria</taxon>
        <taxon>Euarchontoglires</taxon>
        <taxon>Glires</taxon>
        <taxon>Rodentia</taxon>
        <taxon>Hystricomorpha</taxon>
        <taxon>Octodontidae</taxon>
        <taxon>Octodon</taxon>
    </lineage>
</organism>
<dbReference type="InterPro" id="IPR041898">
    <property type="entry name" value="MAGE_WH1"/>
</dbReference>
<accession>A0A6P6DQW5</accession>
<protein>
    <submittedName>
        <fullName evidence="4">Melanoma-associated antigen 10-like</fullName>
    </submittedName>
</protein>
<proteinExistence type="predicted"/>
<dbReference type="InterPro" id="IPR037445">
    <property type="entry name" value="MAGE"/>
</dbReference>
<dbReference type="PANTHER" id="PTHR11736:SF153">
    <property type="entry name" value="MELANOMA-ASSOCIATED ANTIGEN 10"/>
    <property type="match status" value="1"/>
</dbReference>
<evidence type="ECO:0000259" key="2">
    <source>
        <dbReference type="PROSITE" id="PS50838"/>
    </source>
</evidence>
<evidence type="ECO:0000313" key="4">
    <source>
        <dbReference type="RefSeq" id="XP_023562038.1"/>
    </source>
</evidence>
<dbReference type="InterPro" id="IPR041899">
    <property type="entry name" value="MAGE_WH2"/>
</dbReference>
<dbReference type="SMART" id="SM01373">
    <property type="entry name" value="MAGE"/>
    <property type="match status" value="1"/>
</dbReference>
<dbReference type="OrthoDB" id="205198at2759"/>
<reference evidence="4" key="1">
    <citation type="submission" date="2025-08" db="UniProtKB">
        <authorList>
            <consortium name="RefSeq"/>
        </authorList>
    </citation>
    <scope>IDENTIFICATION</scope>
</reference>
<dbReference type="InParanoid" id="A0A6P6DQW5"/>
<dbReference type="InterPro" id="IPR002190">
    <property type="entry name" value="MHD_dom"/>
</dbReference>
<dbReference type="Gene3D" id="1.10.10.1200">
    <property type="entry name" value="MAGE homology domain, winged helix WH1 motif"/>
    <property type="match status" value="1"/>
</dbReference>